<comment type="similarity">
    <text evidence="2">Belongs to the mis12 family.</text>
</comment>
<evidence type="ECO:0000256" key="9">
    <source>
        <dbReference type="ARBA" id="ARBA00023328"/>
    </source>
</evidence>
<sequence length="145" mass="16326">MNPASTSLLTEHLRWTPLSLIDDIINTVNALLYQSVSAVETFLLSSPPGLLGFAPPPGTIPDTDGDGNVIYSEKEEEEINKGIHQLETLLENGVDKRFDAFELYVLRNILVVPQDLVGWVRLAHHKVSLQYCSPFRTLFYIPQKY</sequence>
<keyword evidence="9" id="KW-0137">Centromere</keyword>
<comment type="subcellular location">
    <subcellularLocation>
        <location evidence="1">Chromosome</location>
        <location evidence="1">Centromere</location>
        <location evidence="1">Kinetochore</location>
    </subcellularLocation>
</comment>
<keyword evidence="5" id="KW-0498">Mitosis</keyword>
<keyword evidence="11" id="KW-1185">Reference proteome</keyword>
<dbReference type="GeneID" id="9185975"/>
<evidence type="ECO:0000256" key="8">
    <source>
        <dbReference type="ARBA" id="ARBA00023306"/>
    </source>
</evidence>
<protein>
    <submittedName>
        <fullName evidence="10">(Perigord truffle) hypothetical protein</fullName>
    </submittedName>
</protein>
<name>D5GJB4_TUBMM</name>
<accession>D5GJB4</accession>
<evidence type="ECO:0000313" key="10">
    <source>
        <dbReference type="EMBL" id="CAZ84607.1"/>
    </source>
</evidence>
<dbReference type="EMBL" id="FN430330">
    <property type="protein sequence ID" value="CAZ84607.1"/>
    <property type="molecule type" value="Genomic_DNA"/>
</dbReference>
<keyword evidence="8" id="KW-0131">Cell cycle</keyword>
<dbReference type="OMA" id="TWPPITL"/>
<dbReference type="GO" id="GO:0051301">
    <property type="term" value="P:cell division"/>
    <property type="evidence" value="ECO:0007669"/>
    <property type="project" value="UniProtKB-KW"/>
</dbReference>
<dbReference type="eggNOG" id="ENOG502S72R">
    <property type="taxonomic scope" value="Eukaryota"/>
</dbReference>
<dbReference type="InterPro" id="IPR008685">
    <property type="entry name" value="Centromere_Mis12"/>
</dbReference>
<dbReference type="GO" id="GO:0051382">
    <property type="term" value="P:kinetochore assembly"/>
    <property type="evidence" value="ECO:0007669"/>
    <property type="project" value="TreeGrafter"/>
</dbReference>
<keyword evidence="3" id="KW-0158">Chromosome</keyword>
<keyword evidence="4" id="KW-0132">Cell division</keyword>
<organism evidence="10 11">
    <name type="scientific">Tuber melanosporum (strain Mel28)</name>
    <name type="common">Perigord black truffle</name>
    <dbReference type="NCBI Taxonomy" id="656061"/>
    <lineage>
        <taxon>Eukaryota</taxon>
        <taxon>Fungi</taxon>
        <taxon>Dikarya</taxon>
        <taxon>Ascomycota</taxon>
        <taxon>Pezizomycotina</taxon>
        <taxon>Pezizomycetes</taxon>
        <taxon>Pezizales</taxon>
        <taxon>Tuberaceae</taxon>
        <taxon>Tuber</taxon>
    </lineage>
</organism>
<evidence type="ECO:0000256" key="6">
    <source>
        <dbReference type="ARBA" id="ARBA00022838"/>
    </source>
</evidence>
<evidence type="ECO:0000313" key="11">
    <source>
        <dbReference type="Proteomes" id="UP000006911"/>
    </source>
</evidence>
<dbReference type="InParanoid" id="D5GJB4"/>
<evidence type="ECO:0000256" key="2">
    <source>
        <dbReference type="ARBA" id="ARBA00008643"/>
    </source>
</evidence>
<dbReference type="Proteomes" id="UP000006911">
    <property type="component" value="Unassembled WGS sequence"/>
</dbReference>
<dbReference type="AlphaFoldDB" id="D5GJB4"/>
<evidence type="ECO:0000256" key="3">
    <source>
        <dbReference type="ARBA" id="ARBA00022454"/>
    </source>
</evidence>
<evidence type="ECO:0000256" key="4">
    <source>
        <dbReference type="ARBA" id="ARBA00022618"/>
    </source>
</evidence>
<reference evidence="10 11" key="1">
    <citation type="journal article" date="2010" name="Nature">
        <title>Perigord black truffle genome uncovers evolutionary origins and mechanisms of symbiosis.</title>
        <authorList>
            <person name="Martin F."/>
            <person name="Kohler A."/>
            <person name="Murat C."/>
            <person name="Balestrini R."/>
            <person name="Coutinho P.M."/>
            <person name="Jaillon O."/>
            <person name="Montanini B."/>
            <person name="Morin E."/>
            <person name="Noel B."/>
            <person name="Percudani R."/>
            <person name="Porcel B."/>
            <person name="Rubini A."/>
            <person name="Amicucci A."/>
            <person name="Amselem J."/>
            <person name="Anthouard V."/>
            <person name="Arcioni S."/>
            <person name="Artiguenave F."/>
            <person name="Aury J.M."/>
            <person name="Ballario P."/>
            <person name="Bolchi A."/>
            <person name="Brenna A."/>
            <person name="Brun A."/>
            <person name="Buee M."/>
            <person name="Cantarel B."/>
            <person name="Chevalier G."/>
            <person name="Couloux A."/>
            <person name="Da Silva C."/>
            <person name="Denoeud F."/>
            <person name="Duplessis S."/>
            <person name="Ghignone S."/>
            <person name="Hilselberger B."/>
            <person name="Iotti M."/>
            <person name="Marcais B."/>
            <person name="Mello A."/>
            <person name="Miranda M."/>
            <person name="Pacioni G."/>
            <person name="Quesneville H."/>
            <person name="Riccioni C."/>
            <person name="Ruotolo R."/>
            <person name="Splivallo R."/>
            <person name="Stocchi V."/>
            <person name="Tisserant E."/>
            <person name="Viscomi A.R."/>
            <person name="Zambonelli A."/>
            <person name="Zampieri E."/>
            <person name="Henrissat B."/>
            <person name="Lebrun M.H."/>
            <person name="Paolocci F."/>
            <person name="Bonfante P."/>
            <person name="Ottonello S."/>
            <person name="Wincker P."/>
        </authorList>
    </citation>
    <scope>NUCLEOTIDE SEQUENCE [LARGE SCALE GENOMIC DNA]</scope>
    <source>
        <strain evidence="10 11">Mel28</strain>
    </source>
</reference>
<dbReference type="GO" id="GO:0005634">
    <property type="term" value="C:nucleus"/>
    <property type="evidence" value="ECO:0007669"/>
    <property type="project" value="InterPro"/>
</dbReference>
<keyword evidence="6" id="KW-0995">Kinetochore</keyword>
<dbReference type="HOGENOM" id="CLU_1788230_0_0_1"/>
<dbReference type="KEGG" id="tml:GSTUM_00008922001"/>
<dbReference type="GO" id="GO:0000070">
    <property type="term" value="P:mitotic sister chromatid segregation"/>
    <property type="evidence" value="ECO:0007669"/>
    <property type="project" value="TreeGrafter"/>
</dbReference>
<evidence type="ECO:0000256" key="5">
    <source>
        <dbReference type="ARBA" id="ARBA00022776"/>
    </source>
</evidence>
<keyword evidence="7" id="KW-0175">Coiled coil</keyword>
<dbReference type="PANTHER" id="PTHR14527">
    <property type="entry name" value="PROTEIN MIS12 HOMOLOG"/>
    <property type="match status" value="1"/>
</dbReference>
<dbReference type="GO" id="GO:0000444">
    <property type="term" value="C:MIS12/MIND type complex"/>
    <property type="evidence" value="ECO:0007669"/>
    <property type="project" value="TreeGrafter"/>
</dbReference>
<dbReference type="PANTHER" id="PTHR14527:SF2">
    <property type="entry name" value="PROTEIN MIS12 HOMOLOG"/>
    <property type="match status" value="1"/>
</dbReference>
<evidence type="ECO:0000256" key="7">
    <source>
        <dbReference type="ARBA" id="ARBA00023054"/>
    </source>
</evidence>
<gene>
    <name evidence="10" type="ORF">GSTUM_00008922001</name>
</gene>
<dbReference type="RefSeq" id="XP_002840416.1">
    <property type="nucleotide sequence ID" value="XM_002840370.1"/>
</dbReference>
<evidence type="ECO:0000256" key="1">
    <source>
        <dbReference type="ARBA" id="ARBA00004629"/>
    </source>
</evidence>
<proteinExistence type="inferred from homology"/>
<dbReference type="Pfam" id="PF05859">
    <property type="entry name" value="Mis12"/>
    <property type="match status" value="1"/>
</dbReference>